<evidence type="ECO:0000313" key="3">
    <source>
        <dbReference type="Proteomes" id="UP001528823"/>
    </source>
</evidence>
<organism evidence="2 3">
    <name type="scientific">Spartinivicinus poritis</name>
    <dbReference type="NCBI Taxonomy" id="2994640"/>
    <lineage>
        <taxon>Bacteria</taxon>
        <taxon>Pseudomonadati</taxon>
        <taxon>Pseudomonadota</taxon>
        <taxon>Gammaproteobacteria</taxon>
        <taxon>Oceanospirillales</taxon>
        <taxon>Zooshikellaceae</taxon>
        <taxon>Spartinivicinus</taxon>
    </lineage>
</organism>
<gene>
    <name evidence="2" type="ORF">ORQ98_28490</name>
</gene>
<sequence length="736" mass="81547">MDISSINLRSQPQTSHSLTSTSQKNSNSNTPQGFDKLVRLLLGNIFTNKNKSPSQQQLKLSNDIAKKTTSNPIAQQIMVDLLSGQAPEKLNEYLSNSAPLINTHWADQITRKLIETKGFSGSITLKGSNIEKGATITVRSNNEITEYQDGGSGDLDGKRNGIITTASISAYGDITISVDNNRAPDFNLKINTKNIQLVKSVETGDQDALSHAPNVSIQNNDKALQLTANFSQNQISLFKKITNGNLIGNSGSSPSDPNNRLFEQQLLSGSVNPEAVSDLLNNVEETRKDAIQSVNERLYDVVNNIRELDTVYFQKPRSNDSSTLASEKLFDGLQQIRSAWNNLQSVFGDLNNALQKARDLGVSDDYLAAGLNAIKFNGQTGSEAIVHMESIIQSSVDTFLNKATQLMKSGDELITNIEDYEEKKRTLDALETAMSFITLATSGAGMARGLFKGIRSFMKVSRQTKQLKEAANLSQRAADDANKKLQNAIKQSNIVNIGVGSGGIKPKPTVRESLRERALTAQKIAGDAQVKLSDSQKARSKARNALIDASIKPVDWSATATRTMSSTMNKYQLNPSEANKELSEQVSHFMSTGDSSALRKSDSFKRFQNTFTDLFIKYAWKTGNYSRIPENENNNQRTIFVEQSATDNETSTQYQKIKWEMVSQAKELNKNSNGVYYYVKDDKEEYLFHNKYILTINKIDIGTYLPITHKNVLIKGHNDTDQRRIPSGLPELKHIK</sequence>
<feature type="compositionally biased region" description="Low complexity" evidence="1">
    <location>
        <begin position="17"/>
        <end position="30"/>
    </location>
</feature>
<dbReference type="EMBL" id="JAPMOU010000100">
    <property type="protein sequence ID" value="MDE1465907.1"/>
    <property type="molecule type" value="Genomic_DNA"/>
</dbReference>
<feature type="compositionally biased region" description="Polar residues" evidence="1">
    <location>
        <begin position="1"/>
        <end position="16"/>
    </location>
</feature>
<name>A0ABT5UHN3_9GAMM</name>
<dbReference type="Proteomes" id="UP001528823">
    <property type="component" value="Unassembled WGS sequence"/>
</dbReference>
<dbReference type="RefSeq" id="WP_274692208.1">
    <property type="nucleotide sequence ID" value="NZ_JAPMOU010000100.1"/>
</dbReference>
<evidence type="ECO:0000313" key="2">
    <source>
        <dbReference type="EMBL" id="MDE1465907.1"/>
    </source>
</evidence>
<comment type="caution">
    <text evidence="2">The sequence shown here is derived from an EMBL/GenBank/DDBJ whole genome shotgun (WGS) entry which is preliminary data.</text>
</comment>
<keyword evidence="3" id="KW-1185">Reference proteome</keyword>
<reference evidence="2 3" key="1">
    <citation type="submission" date="2022-11" db="EMBL/GenBank/DDBJ databases">
        <title>Spartinivicinus poritis sp. nov., isolated from scleractinian coral Porites lutea.</title>
        <authorList>
            <person name="Zhang G."/>
            <person name="Cai L."/>
            <person name="Wei Q."/>
        </authorList>
    </citation>
    <scope>NUCLEOTIDE SEQUENCE [LARGE SCALE GENOMIC DNA]</scope>
    <source>
        <strain evidence="2 3">A2-2</strain>
    </source>
</reference>
<accession>A0ABT5UHN3</accession>
<evidence type="ECO:0000256" key="1">
    <source>
        <dbReference type="SAM" id="MobiDB-lite"/>
    </source>
</evidence>
<proteinExistence type="predicted"/>
<protein>
    <submittedName>
        <fullName evidence="2">Uncharacterized protein</fullName>
    </submittedName>
</protein>
<feature type="region of interest" description="Disordered" evidence="1">
    <location>
        <begin position="1"/>
        <end position="33"/>
    </location>
</feature>